<evidence type="ECO:0000256" key="1">
    <source>
        <dbReference type="RuleBase" id="RU362006"/>
    </source>
</evidence>
<feature type="region of interest" description="Disordered" evidence="2">
    <location>
        <begin position="153"/>
        <end position="247"/>
    </location>
</feature>
<dbReference type="AlphaFoldDB" id="A0A5B7A6Q8"/>
<gene>
    <name evidence="3" type="ORF">Din_021933</name>
</gene>
<accession>A0A5B7A6Q8</accession>
<evidence type="ECO:0000313" key="3">
    <source>
        <dbReference type="EMBL" id="MPA52492.1"/>
    </source>
</evidence>
<feature type="compositionally biased region" description="Polar residues" evidence="2">
    <location>
        <begin position="199"/>
        <end position="224"/>
    </location>
</feature>
<comment type="subcellular location">
    <subcellularLocation>
        <location evidence="1">Membrane</location>
        <topology evidence="1">Multi-pass membrane protein</topology>
    </subcellularLocation>
</comment>
<dbReference type="GO" id="GO:0016020">
    <property type="term" value="C:membrane"/>
    <property type="evidence" value="ECO:0007669"/>
    <property type="project" value="UniProtKB-SubCell"/>
</dbReference>
<dbReference type="EMBL" id="GHES01021933">
    <property type="protein sequence ID" value="MPA52492.1"/>
    <property type="molecule type" value="Transcribed_RNA"/>
</dbReference>
<sequence length="262" mass="30390">MLGDFITRGLVLVLGYAYPAFECFKTVEKNRVEIEELRFWCQYWIIVALLTVFERIGDIFISWLPMYGEMKLVLFIYLWYPKTKGTGYVYETFLRPYVAKHETDIDRNIQELRARAWDLTIYYWQNCAKMGQTTLFQMIQYLASQSGRITNTTSEKAENHHSNEAPPPSPNAQSPFHRASKLKQPSDKKRPPLPPQPPTMTNRSMARTPKSNAVQVHLHSQTEFIKTEDESVTGSTTDESETGLDHNLQAVRLRLRRSKGIH</sequence>
<protein>
    <recommendedName>
        <fullName evidence="1">HVA22-like protein</fullName>
    </recommendedName>
</protein>
<proteinExistence type="inferred from homology"/>
<comment type="similarity">
    <text evidence="1">Belongs to the DP1 family.</text>
</comment>
<dbReference type="Pfam" id="PF03134">
    <property type="entry name" value="TB2_DP1_HVA22"/>
    <property type="match status" value="1"/>
</dbReference>
<organism evidence="3">
    <name type="scientific">Davidia involucrata</name>
    <name type="common">Dove tree</name>
    <dbReference type="NCBI Taxonomy" id="16924"/>
    <lineage>
        <taxon>Eukaryota</taxon>
        <taxon>Viridiplantae</taxon>
        <taxon>Streptophyta</taxon>
        <taxon>Embryophyta</taxon>
        <taxon>Tracheophyta</taxon>
        <taxon>Spermatophyta</taxon>
        <taxon>Magnoliopsida</taxon>
        <taxon>eudicotyledons</taxon>
        <taxon>Gunneridae</taxon>
        <taxon>Pentapetalae</taxon>
        <taxon>asterids</taxon>
        <taxon>Cornales</taxon>
        <taxon>Nyssaceae</taxon>
        <taxon>Davidia</taxon>
    </lineage>
</organism>
<dbReference type="PANTHER" id="PTHR12300:SF162">
    <property type="entry name" value="HVA22-LIKE PROTEIN J"/>
    <property type="match status" value="1"/>
</dbReference>
<dbReference type="PANTHER" id="PTHR12300">
    <property type="entry name" value="HVA22-LIKE PROTEINS"/>
    <property type="match status" value="1"/>
</dbReference>
<reference evidence="3" key="1">
    <citation type="submission" date="2019-08" db="EMBL/GenBank/DDBJ databases">
        <title>Reference gene set and small RNA set construction with multiple tissues from Davidia involucrata Baill.</title>
        <authorList>
            <person name="Yang H."/>
            <person name="Zhou C."/>
            <person name="Li G."/>
            <person name="Wang J."/>
            <person name="Gao P."/>
            <person name="Wang M."/>
            <person name="Wang R."/>
            <person name="Zhao Y."/>
        </authorList>
    </citation>
    <scope>NUCLEOTIDE SEQUENCE</scope>
    <source>
        <tissue evidence="3">Mixed with DoveR01_LX</tissue>
    </source>
</reference>
<evidence type="ECO:0000256" key="2">
    <source>
        <dbReference type="SAM" id="MobiDB-lite"/>
    </source>
</evidence>
<name>A0A5B7A6Q8_DAVIN</name>
<dbReference type="InterPro" id="IPR004345">
    <property type="entry name" value="TB2_DP1_HVA22"/>
</dbReference>